<dbReference type="PANTHER" id="PTHR30050">
    <property type="entry name" value="CHROMOSOMAL REPLICATION INITIATOR PROTEIN DNAA"/>
    <property type="match status" value="1"/>
</dbReference>
<dbReference type="SUPFAM" id="SSF52540">
    <property type="entry name" value="P-loop containing nucleoside triphosphate hydrolases"/>
    <property type="match status" value="1"/>
</dbReference>
<dbReference type="Pfam" id="PF01695">
    <property type="entry name" value="IstB_IS21"/>
    <property type="match status" value="1"/>
</dbReference>
<protein>
    <submittedName>
        <fullName evidence="2">Primosomal protein DnaI</fullName>
    </submittedName>
</protein>
<dbReference type="InterPro" id="IPR003593">
    <property type="entry name" value="AAA+_ATPase"/>
</dbReference>
<accession>A0A948TJI8</accession>
<dbReference type="GO" id="GO:0005524">
    <property type="term" value="F:ATP binding"/>
    <property type="evidence" value="ECO:0007669"/>
    <property type="project" value="InterPro"/>
</dbReference>
<dbReference type="InterPro" id="IPR002611">
    <property type="entry name" value="IstB_ATP-bd"/>
</dbReference>
<dbReference type="SMART" id="SM00382">
    <property type="entry name" value="AAA"/>
    <property type="match status" value="1"/>
</dbReference>
<dbReference type="InterPro" id="IPR027417">
    <property type="entry name" value="P-loop_NTPase"/>
</dbReference>
<dbReference type="InterPro" id="IPR009928">
    <property type="entry name" value="DnaI_N"/>
</dbReference>
<evidence type="ECO:0000259" key="1">
    <source>
        <dbReference type="SMART" id="SM00382"/>
    </source>
</evidence>
<name>A0A948TJI8_9LACO</name>
<reference evidence="2" key="1">
    <citation type="journal article" date="2021" name="PeerJ">
        <title>Extensive microbial diversity within the chicken gut microbiome revealed by metagenomics and culture.</title>
        <authorList>
            <person name="Gilroy R."/>
            <person name="Ravi A."/>
            <person name="Getino M."/>
            <person name="Pursley I."/>
            <person name="Horton D.L."/>
            <person name="Alikhan N.F."/>
            <person name="Baker D."/>
            <person name="Gharbi K."/>
            <person name="Hall N."/>
            <person name="Watson M."/>
            <person name="Adriaenssens E.M."/>
            <person name="Foster-Nyarko E."/>
            <person name="Jarju S."/>
            <person name="Secka A."/>
            <person name="Antonio M."/>
            <person name="Oren A."/>
            <person name="Chaudhuri R.R."/>
            <person name="La Ragione R."/>
            <person name="Hildebrand F."/>
            <person name="Pallen M.J."/>
        </authorList>
    </citation>
    <scope>NUCLEOTIDE SEQUENCE</scope>
    <source>
        <strain evidence="2">F6-6636</strain>
    </source>
</reference>
<comment type="caution">
    <text evidence="2">The sequence shown here is derived from an EMBL/GenBank/DDBJ whole genome shotgun (WGS) entry which is preliminary data.</text>
</comment>
<reference evidence="2" key="2">
    <citation type="submission" date="2021-04" db="EMBL/GenBank/DDBJ databases">
        <authorList>
            <person name="Gilroy R."/>
        </authorList>
    </citation>
    <scope>NUCLEOTIDE SEQUENCE</scope>
    <source>
        <strain evidence="2">F6-6636</strain>
    </source>
</reference>
<evidence type="ECO:0000313" key="3">
    <source>
        <dbReference type="Proteomes" id="UP000777303"/>
    </source>
</evidence>
<dbReference type="Pfam" id="PF07319">
    <property type="entry name" value="DnaI_N"/>
    <property type="match status" value="1"/>
</dbReference>
<dbReference type="CDD" id="cd00009">
    <property type="entry name" value="AAA"/>
    <property type="match status" value="1"/>
</dbReference>
<feature type="domain" description="AAA+ ATPase" evidence="1">
    <location>
        <begin position="156"/>
        <end position="303"/>
    </location>
</feature>
<gene>
    <name evidence="2" type="primary">dnaI</name>
    <name evidence="2" type="ORF">H9901_03230</name>
</gene>
<dbReference type="Proteomes" id="UP000777303">
    <property type="component" value="Unassembled WGS sequence"/>
</dbReference>
<dbReference type="EMBL" id="JAHLFS010000045">
    <property type="protein sequence ID" value="MBU3851691.1"/>
    <property type="molecule type" value="Genomic_DNA"/>
</dbReference>
<dbReference type="PANTHER" id="PTHR30050:SF8">
    <property type="entry name" value="PRIMOSOMAL PROTEIN DNAI"/>
    <property type="match status" value="1"/>
</dbReference>
<organism evidence="2 3">
    <name type="scientific">Candidatus Paralactobacillus gallistercoris</name>
    <dbReference type="NCBI Taxonomy" id="2838724"/>
    <lineage>
        <taxon>Bacteria</taxon>
        <taxon>Bacillati</taxon>
        <taxon>Bacillota</taxon>
        <taxon>Bacilli</taxon>
        <taxon>Lactobacillales</taxon>
        <taxon>Lactobacillaceae</taxon>
        <taxon>Lactobacillus</taxon>
    </lineage>
</organism>
<sequence>MMNMNKAFSSQLHSSEFQQQLTHIVKQVMADADIKAFLQQHPDLSQDDVLQSLSQLLEYITQRDRLKKGIPTVAPGYAPRLAVHEKHIVVSYVPTQQLVDQINNEKLLKRITTIDMPADIKHATFNEYQKGAATRFAALHATMQFANNYLKDPHVYHRGLYLYGPFGVGKTYLMGALSRYLAENDCRSTLVHMPTFNVEIKNAINSHGVMKRLNAIKRVPLLILDDIGADTMSPWIRDEVLGVILQYRMQEHLSTFFTSNLTMTELATHLAYSAQGDSEPIKAQRIMERIKFLAQEIMIDGPDRRFNQNS</sequence>
<dbReference type="AlphaFoldDB" id="A0A948TJI8"/>
<dbReference type="Gene3D" id="3.40.50.300">
    <property type="entry name" value="P-loop containing nucleotide triphosphate hydrolases"/>
    <property type="match status" value="1"/>
</dbReference>
<dbReference type="GO" id="GO:0006260">
    <property type="term" value="P:DNA replication"/>
    <property type="evidence" value="ECO:0007669"/>
    <property type="project" value="TreeGrafter"/>
</dbReference>
<proteinExistence type="predicted"/>
<dbReference type="NCBIfam" id="NF006505">
    <property type="entry name" value="PRK08939.1"/>
    <property type="match status" value="1"/>
</dbReference>
<evidence type="ECO:0000313" key="2">
    <source>
        <dbReference type="EMBL" id="MBU3851691.1"/>
    </source>
</evidence>